<evidence type="ECO:0000313" key="1">
    <source>
        <dbReference type="EMBL" id="GIJ51332.1"/>
    </source>
</evidence>
<organism evidence="1 2">
    <name type="scientific">Virgisporangium aliadipatigenens</name>
    <dbReference type="NCBI Taxonomy" id="741659"/>
    <lineage>
        <taxon>Bacteria</taxon>
        <taxon>Bacillati</taxon>
        <taxon>Actinomycetota</taxon>
        <taxon>Actinomycetes</taxon>
        <taxon>Micromonosporales</taxon>
        <taxon>Micromonosporaceae</taxon>
        <taxon>Virgisporangium</taxon>
    </lineage>
</organism>
<protein>
    <submittedName>
        <fullName evidence="1">Uncharacterized protein</fullName>
    </submittedName>
</protein>
<sequence length="83" mass="9171">MERTDPRESARHDYAAALARLRSARQRFVDAHVPMETADGWPPFWTNDQHEAVVGYMNAWQFFVRARTGAAAAGITRAAGPGG</sequence>
<reference evidence="1" key="1">
    <citation type="submission" date="2021-01" db="EMBL/GenBank/DDBJ databases">
        <title>Whole genome shotgun sequence of Virgisporangium aliadipatigenens NBRC 105644.</title>
        <authorList>
            <person name="Komaki H."/>
            <person name="Tamura T."/>
        </authorList>
    </citation>
    <scope>NUCLEOTIDE SEQUENCE</scope>
    <source>
        <strain evidence="1">NBRC 105644</strain>
    </source>
</reference>
<dbReference type="AlphaFoldDB" id="A0A8J3YVB0"/>
<accession>A0A8J3YVB0</accession>
<gene>
    <name evidence="1" type="ORF">Val02_82180</name>
</gene>
<comment type="caution">
    <text evidence="1">The sequence shown here is derived from an EMBL/GenBank/DDBJ whole genome shotgun (WGS) entry which is preliminary data.</text>
</comment>
<evidence type="ECO:0000313" key="2">
    <source>
        <dbReference type="Proteomes" id="UP000619260"/>
    </source>
</evidence>
<name>A0A8J3YVB0_9ACTN</name>
<dbReference type="EMBL" id="BOPF01000046">
    <property type="protein sequence ID" value="GIJ51332.1"/>
    <property type="molecule type" value="Genomic_DNA"/>
</dbReference>
<dbReference type="RefSeq" id="WP_203904737.1">
    <property type="nucleotide sequence ID" value="NZ_BOPF01000046.1"/>
</dbReference>
<dbReference type="Proteomes" id="UP000619260">
    <property type="component" value="Unassembled WGS sequence"/>
</dbReference>
<keyword evidence="2" id="KW-1185">Reference proteome</keyword>
<proteinExistence type="predicted"/>